<dbReference type="Proteomes" id="UP000062255">
    <property type="component" value="Chromosome"/>
</dbReference>
<protein>
    <recommendedName>
        <fullName evidence="4">Branched-chain amino acid transporter</fullName>
    </recommendedName>
</protein>
<evidence type="ECO:0000313" key="2">
    <source>
        <dbReference type="EMBL" id="AKS33816.1"/>
    </source>
</evidence>
<dbReference type="InterPro" id="IPR008407">
    <property type="entry name" value="Brnchd-chn_aa_trnsp_AzlD"/>
</dbReference>
<dbReference type="Pfam" id="PF05437">
    <property type="entry name" value="AzlD"/>
    <property type="match status" value="1"/>
</dbReference>
<keyword evidence="1" id="KW-1133">Transmembrane helix</keyword>
<dbReference type="STRING" id="134601.AFA91_20155"/>
<name>A0A0K0X8W1_MYCGD</name>
<keyword evidence="1" id="KW-0812">Transmembrane</keyword>
<dbReference type="KEGG" id="mgo:AFA91_20155"/>
<keyword evidence="1" id="KW-0472">Membrane</keyword>
<evidence type="ECO:0000256" key="1">
    <source>
        <dbReference type="SAM" id="Phobius"/>
    </source>
</evidence>
<accession>A0A0K0X8W1</accession>
<evidence type="ECO:0008006" key="4">
    <source>
        <dbReference type="Google" id="ProtNLM"/>
    </source>
</evidence>
<dbReference type="AlphaFoldDB" id="A0A0K0X8W1"/>
<sequence length="106" mass="10953">MSTTTIWWVILAIAIGGLILRGIFIVLPLLPRNLPPRLDLLLSLVPAAAFAALVAPALILVDGSVQVFSPATLAGITALALSLLTRSLALSILGGLLAYGVLDVVM</sequence>
<feature type="transmembrane region" description="Helical" evidence="1">
    <location>
        <begin position="6"/>
        <end position="29"/>
    </location>
</feature>
<reference evidence="2 3" key="1">
    <citation type="submission" date="2015-07" db="EMBL/GenBank/DDBJ databases">
        <title>Complete genome sequence of Mycobacterium goodii X7B, a facultative thermophilic biodesulfurizing bacterium.</title>
        <authorList>
            <person name="Yu B."/>
            <person name="Li F."/>
            <person name="Xu P."/>
        </authorList>
    </citation>
    <scope>NUCLEOTIDE SEQUENCE [LARGE SCALE GENOMIC DNA]</scope>
    <source>
        <strain evidence="2 3">X7B</strain>
    </source>
</reference>
<gene>
    <name evidence="2" type="ORF">AFA91_20155</name>
</gene>
<evidence type="ECO:0000313" key="3">
    <source>
        <dbReference type="Proteomes" id="UP000062255"/>
    </source>
</evidence>
<organism evidence="2 3">
    <name type="scientific">Mycolicibacterium goodii</name>
    <name type="common">Mycobacterium goodii</name>
    <dbReference type="NCBI Taxonomy" id="134601"/>
    <lineage>
        <taxon>Bacteria</taxon>
        <taxon>Bacillati</taxon>
        <taxon>Actinomycetota</taxon>
        <taxon>Actinomycetes</taxon>
        <taxon>Mycobacteriales</taxon>
        <taxon>Mycobacteriaceae</taxon>
        <taxon>Mycolicibacterium</taxon>
    </lineage>
</organism>
<dbReference type="PATRIC" id="fig|134601.6.peg.4171"/>
<proteinExistence type="predicted"/>
<feature type="transmembrane region" description="Helical" evidence="1">
    <location>
        <begin position="73"/>
        <end position="102"/>
    </location>
</feature>
<dbReference type="EMBL" id="CP012150">
    <property type="protein sequence ID" value="AKS33816.1"/>
    <property type="molecule type" value="Genomic_DNA"/>
</dbReference>
<feature type="transmembrane region" description="Helical" evidence="1">
    <location>
        <begin position="41"/>
        <end position="61"/>
    </location>
</feature>
<dbReference type="RefSeq" id="WP_049746263.1">
    <property type="nucleotide sequence ID" value="NZ_CP012150.1"/>
</dbReference>